<dbReference type="InterPro" id="IPR036048">
    <property type="entry name" value="Interleukin_8-like_sf"/>
</dbReference>
<keyword evidence="9" id="KW-0145">Chemotaxis</keyword>
<dbReference type="GO" id="GO:0008009">
    <property type="term" value="F:chemokine activity"/>
    <property type="evidence" value="ECO:0007669"/>
    <property type="project" value="InterPro"/>
</dbReference>
<dbReference type="InterPro" id="IPR000827">
    <property type="entry name" value="Chemokine_CC_CS"/>
</dbReference>
<evidence type="ECO:0000256" key="8">
    <source>
        <dbReference type="ARBA" id="ARBA00046726"/>
    </source>
</evidence>
<dbReference type="OrthoDB" id="9447832at2759"/>
<dbReference type="InParanoid" id="A0A6J2W8B9"/>
<dbReference type="GO" id="GO:0006955">
    <property type="term" value="P:immune response"/>
    <property type="evidence" value="ECO:0007669"/>
    <property type="project" value="InterPro"/>
</dbReference>
<sequence>MAVHRLILLSLVVILSAVTVSEGLRLASRPKKCCFGYQDGRLGLAQVTGYFKTSPQCSKEAILFKTIKGRFVCAKPSDSWVKELMNKLDVKMNGKQIPF</sequence>
<evidence type="ECO:0000256" key="9">
    <source>
        <dbReference type="RuleBase" id="RU361150"/>
    </source>
</evidence>
<dbReference type="FunFam" id="2.40.50.40:FF:000002">
    <property type="entry name" value="C-C motif chemokine"/>
    <property type="match status" value="1"/>
</dbReference>
<keyword evidence="11" id="KW-1185">Reference proteome</keyword>
<evidence type="ECO:0000313" key="11">
    <source>
        <dbReference type="Proteomes" id="UP000504632"/>
    </source>
</evidence>
<organism evidence="11 12">
    <name type="scientific">Chanos chanos</name>
    <name type="common">Milkfish</name>
    <name type="synonym">Mugil chanos</name>
    <dbReference type="NCBI Taxonomy" id="29144"/>
    <lineage>
        <taxon>Eukaryota</taxon>
        <taxon>Metazoa</taxon>
        <taxon>Chordata</taxon>
        <taxon>Craniata</taxon>
        <taxon>Vertebrata</taxon>
        <taxon>Euteleostomi</taxon>
        <taxon>Actinopterygii</taxon>
        <taxon>Neopterygii</taxon>
        <taxon>Teleostei</taxon>
        <taxon>Ostariophysi</taxon>
        <taxon>Gonorynchiformes</taxon>
        <taxon>Chanidae</taxon>
        <taxon>Chanos</taxon>
    </lineage>
</organism>
<keyword evidence="3 9" id="KW-0202">Cytokine</keyword>
<dbReference type="SUPFAM" id="SSF54117">
    <property type="entry name" value="Interleukin 8-like chemokines"/>
    <property type="match status" value="1"/>
</dbReference>
<dbReference type="InterPro" id="IPR039809">
    <property type="entry name" value="Chemokine_b/g/d"/>
</dbReference>
<proteinExistence type="inferred from homology"/>
<dbReference type="RefSeq" id="XP_030641655.1">
    <property type="nucleotide sequence ID" value="XM_030785795.1"/>
</dbReference>
<feature type="domain" description="Chemokine interleukin-8-like" evidence="10">
    <location>
        <begin position="30"/>
        <end position="88"/>
    </location>
</feature>
<dbReference type="PANTHER" id="PTHR12015">
    <property type="entry name" value="SMALL INDUCIBLE CYTOKINE A"/>
    <property type="match status" value="1"/>
</dbReference>
<accession>A0A6J2W8B9</accession>
<protein>
    <recommendedName>
        <fullName evidence="9">C-C motif chemokine</fullName>
    </recommendedName>
</protein>
<keyword evidence="4 9" id="KW-0964">Secreted</keyword>
<gene>
    <name evidence="12" type="primary">LOC115822119</name>
</gene>
<dbReference type="GeneID" id="115822119"/>
<dbReference type="PROSITE" id="PS00472">
    <property type="entry name" value="SMALL_CYTOKINES_CC"/>
    <property type="match status" value="1"/>
</dbReference>
<comment type="function">
    <text evidence="7">Monokine with inflammatory and chemokinetic properties. Binds to CCR1, CCR4 and CCR5. One of the major HIV-suppressive factors produced by CD8+ T-cells. Recombinant MIP-1-alpha induces a dose-dependent inhibition of different strains of HIV-1, HIV-2, and simian immunodeficiency virus (SIV).</text>
</comment>
<dbReference type="SMART" id="SM00199">
    <property type="entry name" value="SCY"/>
    <property type="match status" value="1"/>
</dbReference>
<reference evidence="12" key="1">
    <citation type="submission" date="2025-08" db="UniProtKB">
        <authorList>
            <consortium name="RefSeq"/>
        </authorList>
    </citation>
    <scope>IDENTIFICATION</scope>
</reference>
<dbReference type="Gene3D" id="2.40.50.40">
    <property type="match status" value="1"/>
</dbReference>
<evidence type="ECO:0000256" key="4">
    <source>
        <dbReference type="ARBA" id="ARBA00022525"/>
    </source>
</evidence>
<evidence type="ECO:0000256" key="5">
    <source>
        <dbReference type="ARBA" id="ARBA00022729"/>
    </source>
</evidence>
<evidence type="ECO:0000256" key="1">
    <source>
        <dbReference type="ARBA" id="ARBA00004613"/>
    </source>
</evidence>
<evidence type="ECO:0000256" key="7">
    <source>
        <dbReference type="ARBA" id="ARBA00044740"/>
    </source>
</evidence>
<dbReference type="Pfam" id="PF00048">
    <property type="entry name" value="IL8"/>
    <property type="match status" value="1"/>
</dbReference>
<name>A0A6J2W8B9_CHACN</name>
<comment type="subunit">
    <text evidence="8">Self-associates. Also heterodimer of MIP-1-alpha(4-69) and MIP-1-beta(3-69). Interacts with CCR1.</text>
</comment>
<dbReference type="PANTHER" id="PTHR12015:SF183">
    <property type="entry name" value="C-C MOTIF CHEMOKINE 3"/>
    <property type="match status" value="1"/>
</dbReference>
<dbReference type="FunCoup" id="A0A6J2W8B9">
    <property type="interactions" value="1128"/>
</dbReference>
<dbReference type="CDD" id="cd00272">
    <property type="entry name" value="Chemokine_CC"/>
    <property type="match status" value="1"/>
</dbReference>
<evidence type="ECO:0000256" key="6">
    <source>
        <dbReference type="ARBA" id="ARBA00023157"/>
    </source>
</evidence>
<comment type="similarity">
    <text evidence="2 9">Belongs to the intercrine beta (chemokine CC) family.</text>
</comment>
<dbReference type="AlphaFoldDB" id="A0A6J2W8B9"/>
<keyword evidence="5 9" id="KW-0732">Signal</keyword>
<evidence type="ECO:0000256" key="3">
    <source>
        <dbReference type="ARBA" id="ARBA00022514"/>
    </source>
</evidence>
<comment type="subcellular location">
    <subcellularLocation>
        <location evidence="1 9">Secreted</location>
    </subcellularLocation>
</comment>
<feature type="signal peptide" evidence="9">
    <location>
        <begin position="1"/>
        <end position="23"/>
    </location>
</feature>
<keyword evidence="6" id="KW-1015">Disulfide bond</keyword>
<dbReference type="GO" id="GO:0005615">
    <property type="term" value="C:extracellular space"/>
    <property type="evidence" value="ECO:0007669"/>
    <property type="project" value="UniProtKB-KW"/>
</dbReference>
<evidence type="ECO:0000256" key="2">
    <source>
        <dbReference type="ARBA" id="ARBA00010868"/>
    </source>
</evidence>
<dbReference type="InterPro" id="IPR001811">
    <property type="entry name" value="Chemokine_IL8-like_dom"/>
</dbReference>
<dbReference type="Proteomes" id="UP000504632">
    <property type="component" value="Chromosome 1"/>
</dbReference>
<feature type="chain" id="PRO_5027146715" description="C-C motif chemokine" evidence="9">
    <location>
        <begin position="24"/>
        <end position="99"/>
    </location>
</feature>
<evidence type="ECO:0000313" key="12">
    <source>
        <dbReference type="RefSeq" id="XP_030641655.1"/>
    </source>
</evidence>
<evidence type="ECO:0000259" key="10">
    <source>
        <dbReference type="SMART" id="SM00199"/>
    </source>
</evidence>